<accession>K1X127</accession>
<organism evidence="2 3">
    <name type="scientific">Marssonina brunnea f. sp. multigermtubi (strain MB_m1)</name>
    <name type="common">Marssonina leaf spot fungus</name>
    <dbReference type="NCBI Taxonomy" id="1072389"/>
    <lineage>
        <taxon>Eukaryota</taxon>
        <taxon>Fungi</taxon>
        <taxon>Dikarya</taxon>
        <taxon>Ascomycota</taxon>
        <taxon>Pezizomycotina</taxon>
        <taxon>Leotiomycetes</taxon>
        <taxon>Helotiales</taxon>
        <taxon>Drepanopezizaceae</taxon>
        <taxon>Drepanopeziza</taxon>
    </lineage>
</organism>
<dbReference type="OrthoDB" id="3554504at2759"/>
<feature type="compositionally biased region" description="Basic and acidic residues" evidence="1">
    <location>
        <begin position="135"/>
        <end position="144"/>
    </location>
</feature>
<reference evidence="2 3" key="1">
    <citation type="journal article" date="2012" name="BMC Genomics">
        <title>Sequencing the genome of Marssonina brunnea reveals fungus-poplar co-evolution.</title>
        <authorList>
            <person name="Zhu S."/>
            <person name="Cao Y.-Z."/>
            <person name="Jiang C."/>
            <person name="Tan B.-Y."/>
            <person name="Wang Z."/>
            <person name="Feng S."/>
            <person name="Zhang L."/>
            <person name="Su X.-H."/>
            <person name="Brejova B."/>
            <person name="Vinar T."/>
            <person name="Xu M."/>
            <person name="Wang M.-X."/>
            <person name="Zhang S.-G."/>
            <person name="Huang M.-R."/>
            <person name="Wu R."/>
            <person name="Zhou Y."/>
        </authorList>
    </citation>
    <scope>NUCLEOTIDE SEQUENCE [LARGE SCALE GENOMIC DNA]</scope>
    <source>
        <strain evidence="2 3">MB_m1</strain>
    </source>
</reference>
<gene>
    <name evidence="2" type="ORF">MBM_02914</name>
</gene>
<dbReference type="AlphaFoldDB" id="K1X127"/>
<evidence type="ECO:0000313" key="3">
    <source>
        <dbReference type="Proteomes" id="UP000006753"/>
    </source>
</evidence>
<feature type="compositionally biased region" description="Polar residues" evidence="1">
    <location>
        <begin position="98"/>
        <end position="116"/>
    </location>
</feature>
<dbReference type="InParanoid" id="K1X127"/>
<name>K1X127_MARBU</name>
<feature type="region of interest" description="Disordered" evidence="1">
    <location>
        <begin position="90"/>
        <end position="153"/>
    </location>
</feature>
<dbReference type="RefSeq" id="XP_007290803.1">
    <property type="nucleotide sequence ID" value="XM_007290741.1"/>
</dbReference>
<sequence length="433" mass="47275">MDELGHAITLTFTGGSHDLKIELFDQRRDSTCSVGSAAYASSLETHDEEDEDVAGSLGSDSDSISTMSTLSDGIPRRSVSFKSCRSYILEPETRTESQETSDMSSRPTKSRQQNSRLAPVSALPERTPNIVSAPGKREKKECERSVTNNSHSSIVRHPLETSRSQEVLREPALTVPKIVVGPLHLEPTRLEAITEVDSDSATSTDPSPTMPIQNSPPLFVKRQTWLLDRFGRAVWLHYNSGEGIEEVRVDEDGNYYVFGPSGLRVKLGSGQIRGDDTSQPYCICKGEKVNIRVVPDRIRVNKLKNPRTSTEATVTVPQTQVITTHRVPVDKSQPLSAQVRDFSALGGQFKAASSSSRGHGAFASTKSGAAILKAVSDKSQLAKAYLTMSGGSTTSTTASMLMEREKRVRRAKRKEALATAPGRFLRLITRRGG</sequence>
<proteinExistence type="predicted"/>
<keyword evidence="3" id="KW-1185">Reference proteome</keyword>
<feature type="compositionally biased region" description="Polar residues" evidence="1">
    <location>
        <begin position="58"/>
        <end position="71"/>
    </location>
</feature>
<feature type="region of interest" description="Disordered" evidence="1">
    <location>
        <begin position="42"/>
        <end position="72"/>
    </location>
</feature>
<dbReference type="KEGG" id="mbe:MBM_02914"/>
<dbReference type="GeneID" id="18758849"/>
<evidence type="ECO:0000256" key="1">
    <source>
        <dbReference type="SAM" id="MobiDB-lite"/>
    </source>
</evidence>
<evidence type="ECO:0000313" key="2">
    <source>
        <dbReference type="EMBL" id="EKD18672.1"/>
    </source>
</evidence>
<dbReference type="EMBL" id="JH921432">
    <property type="protein sequence ID" value="EKD18672.1"/>
    <property type="molecule type" value="Genomic_DNA"/>
</dbReference>
<dbReference type="Proteomes" id="UP000006753">
    <property type="component" value="Unassembled WGS sequence"/>
</dbReference>
<dbReference type="HOGENOM" id="CLU_633225_0_0_1"/>
<protein>
    <submittedName>
        <fullName evidence="2">Uncharacterized protein</fullName>
    </submittedName>
</protein>